<evidence type="ECO:0000256" key="2">
    <source>
        <dbReference type="RuleBase" id="RU369002"/>
    </source>
</evidence>
<dbReference type="InterPro" id="IPR032710">
    <property type="entry name" value="NTF2-like_dom_sf"/>
</dbReference>
<dbReference type="OrthoDB" id="6507044at2759"/>
<evidence type="ECO:0000259" key="3">
    <source>
        <dbReference type="PROSITE" id="PS50177"/>
    </source>
</evidence>
<comment type="subcellular location">
    <subcellularLocation>
        <location evidence="2">Cytoplasm</location>
    </subcellularLocation>
    <subcellularLocation>
        <location evidence="2">Nucleus</location>
    </subcellularLocation>
</comment>
<dbReference type="CDD" id="cd00780">
    <property type="entry name" value="NTF2"/>
    <property type="match status" value="1"/>
</dbReference>
<dbReference type="EMBL" id="GDIQ01070678">
    <property type="protein sequence ID" value="JAN24059.1"/>
    <property type="molecule type" value="Transcribed_RNA"/>
</dbReference>
<dbReference type="Proteomes" id="UP000076858">
    <property type="component" value="Unassembled WGS sequence"/>
</dbReference>
<keyword evidence="2" id="KW-0539">Nucleus</keyword>
<organism evidence="5 6">
    <name type="scientific">Daphnia magna</name>
    <dbReference type="NCBI Taxonomy" id="35525"/>
    <lineage>
        <taxon>Eukaryota</taxon>
        <taxon>Metazoa</taxon>
        <taxon>Ecdysozoa</taxon>
        <taxon>Arthropoda</taxon>
        <taxon>Crustacea</taxon>
        <taxon>Branchiopoda</taxon>
        <taxon>Diplostraca</taxon>
        <taxon>Cladocera</taxon>
        <taxon>Anomopoda</taxon>
        <taxon>Daphniidae</taxon>
        <taxon>Daphnia</taxon>
    </lineage>
</organism>
<reference evidence="5 6" key="2">
    <citation type="submission" date="2016-03" db="EMBL/GenBank/DDBJ databases">
        <title>EvidentialGene: Evidence-directed Construction of Genes on Genomes.</title>
        <authorList>
            <person name="Gilbert D.G."/>
            <person name="Choi J.-H."/>
            <person name="Mockaitis K."/>
            <person name="Colbourne J."/>
            <person name="Pfrender M."/>
        </authorList>
    </citation>
    <scope>NUCLEOTIDE SEQUENCE [LARGE SCALE GENOMIC DNA]</scope>
    <source>
        <strain evidence="5 6">Xinb3</strain>
        <tissue evidence="5">Complete organism</tissue>
    </source>
</reference>
<comment type="function">
    <text evidence="2">Has a role in nuclear-cytoplasmic transport of proteins and mRNAs.</text>
</comment>
<evidence type="ECO:0000313" key="4">
    <source>
        <dbReference type="EMBL" id="JAN22512.1"/>
    </source>
</evidence>
<keyword evidence="2" id="KW-0653">Protein transport</keyword>
<keyword evidence="6" id="KW-1185">Reference proteome</keyword>
<dbReference type="SUPFAM" id="SSF54427">
    <property type="entry name" value="NTF2-like"/>
    <property type="match status" value="1"/>
</dbReference>
<dbReference type="InterPro" id="IPR018222">
    <property type="entry name" value="Nuclear_transport_factor_2_euk"/>
</dbReference>
<dbReference type="Pfam" id="PF02136">
    <property type="entry name" value="NTF2"/>
    <property type="match status" value="1"/>
</dbReference>
<evidence type="ECO:0000256" key="1">
    <source>
        <dbReference type="ARBA" id="ARBA00022490"/>
    </source>
</evidence>
<evidence type="ECO:0000313" key="6">
    <source>
        <dbReference type="Proteomes" id="UP000076858"/>
    </source>
</evidence>
<name>A0A0P5YMM2_9CRUS</name>
<gene>
    <name evidence="5" type="ORF">APZ42_021874</name>
</gene>
<dbReference type="PROSITE" id="PS50177">
    <property type="entry name" value="NTF2_DOMAIN"/>
    <property type="match status" value="1"/>
</dbReference>
<evidence type="ECO:0000313" key="5">
    <source>
        <dbReference type="EMBL" id="KZS13129.1"/>
    </source>
</evidence>
<accession>A0A0P5YMM2</accession>
<dbReference type="InterPro" id="IPR045875">
    <property type="entry name" value="NTF2"/>
</dbReference>
<reference evidence="4" key="1">
    <citation type="submission" date="2015-10" db="EMBL/GenBank/DDBJ databases">
        <title>EvidentialGene: Evidence-directed Construction of Complete mRNA Transcriptomes without Genomes.</title>
        <authorList>
            <person name="Gilbert D.G."/>
        </authorList>
    </citation>
    <scope>NUCLEOTIDE SEQUENCE</scope>
</reference>
<dbReference type="STRING" id="35525.A0A0P5YMM2"/>
<dbReference type="InterPro" id="IPR002075">
    <property type="entry name" value="NTF2_dom"/>
</dbReference>
<dbReference type="AlphaFoldDB" id="A0A0P5YMM2"/>
<dbReference type="EMBL" id="LRGB01001274">
    <property type="protein sequence ID" value="KZS13129.1"/>
    <property type="molecule type" value="Genomic_DNA"/>
</dbReference>
<dbReference type="PANTHER" id="PTHR12612">
    <property type="entry name" value="NUCLEAR TRANSPORT FACTOR 2"/>
    <property type="match status" value="1"/>
</dbReference>
<dbReference type="FunFam" id="3.10.450.50:FF:000005">
    <property type="entry name" value="Nuclear transport factor 2"/>
    <property type="match status" value="1"/>
</dbReference>
<dbReference type="GO" id="GO:0051028">
    <property type="term" value="P:mRNA transport"/>
    <property type="evidence" value="ECO:0007669"/>
    <property type="project" value="UniProtKB-UniRule"/>
</dbReference>
<dbReference type="GO" id="GO:0005737">
    <property type="term" value="C:cytoplasm"/>
    <property type="evidence" value="ECO:0007669"/>
    <property type="project" value="UniProtKB-SubCell"/>
</dbReference>
<dbReference type="Gene3D" id="3.10.450.50">
    <property type="match status" value="1"/>
</dbReference>
<dbReference type="GO" id="GO:0005635">
    <property type="term" value="C:nuclear envelope"/>
    <property type="evidence" value="ECO:0007669"/>
    <property type="project" value="UniProtKB-ARBA"/>
</dbReference>
<dbReference type="GO" id="GO:0006606">
    <property type="term" value="P:protein import into nucleus"/>
    <property type="evidence" value="ECO:0007669"/>
    <property type="project" value="UniProtKB-ARBA"/>
</dbReference>
<feature type="domain" description="NTF2" evidence="3">
    <location>
        <begin position="10"/>
        <end position="123"/>
    </location>
</feature>
<sequence>MALNPQYDAIGQAFAQQYYSTFDERNFGTLINFYNAETSLMTFEGIQIQGAHNIMEKFNSLTFQKIQHIITKVDCQPMFDGGILINVLGQLKTDDDPPHSFSQTFVLKPISDTFFLQHDIFRLGIHSA</sequence>
<keyword evidence="2" id="KW-0813">Transport</keyword>
<proteinExistence type="predicted"/>
<protein>
    <recommendedName>
        <fullName evidence="2">Nuclear transport factor 2</fullName>
        <shortName evidence="2">NTF-2</shortName>
    </recommendedName>
</protein>
<dbReference type="EMBL" id="GDIQ01072225">
    <property type="protein sequence ID" value="JAN22512.1"/>
    <property type="molecule type" value="Transcribed_RNA"/>
</dbReference>
<keyword evidence="1 2" id="KW-0963">Cytoplasm</keyword>